<dbReference type="EMBL" id="AGBW02012289">
    <property type="protein sequence ID" value="OWR45280.1"/>
    <property type="molecule type" value="Genomic_DNA"/>
</dbReference>
<proteinExistence type="predicted"/>
<name>A0A212EUV2_DANPL</name>
<accession>A0A212EUV2</accession>
<dbReference type="Pfam" id="PF15868">
    <property type="entry name" value="MBF2"/>
    <property type="match status" value="1"/>
</dbReference>
<dbReference type="InterPro" id="IPR031734">
    <property type="entry name" value="MBF2"/>
</dbReference>
<gene>
    <name evidence="2" type="ORF">KGM_211553A</name>
</gene>
<keyword evidence="1" id="KW-0732">Signal</keyword>
<organism evidence="2 3">
    <name type="scientific">Danaus plexippus plexippus</name>
    <dbReference type="NCBI Taxonomy" id="278856"/>
    <lineage>
        <taxon>Eukaryota</taxon>
        <taxon>Metazoa</taxon>
        <taxon>Ecdysozoa</taxon>
        <taxon>Arthropoda</taxon>
        <taxon>Hexapoda</taxon>
        <taxon>Insecta</taxon>
        <taxon>Pterygota</taxon>
        <taxon>Neoptera</taxon>
        <taxon>Endopterygota</taxon>
        <taxon>Lepidoptera</taxon>
        <taxon>Glossata</taxon>
        <taxon>Ditrysia</taxon>
        <taxon>Papilionoidea</taxon>
        <taxon>Nymphalidae</taxon>
        <taxon>Danainae</taxon>
        <taxon>Danaini</taxon>
        <taxon>Danaina</taxon>
        <taxon>Danaus</taxon>
        <taxon>Danaus</taxon>
    </lineage>
</organism>
<evidence type="ECO:0000313" key="2">
    <source>
        <dbReference type="EMBL" id="OWR45280.1"/>
    </source>
</evidence>
<dbReference type="InParanoid" id="A0A212EUV2"/>
<feature type="signal peptide" evidence="1">
    <location>
        <begin position="1"/>
        <end position="17"/>
    </location>
</feature>
<keyword evidence="3" id="KW-1185">Reference proteome</keyword>
<dbReference type="Proteomes" id="UP000007151">
    <property type="component" value="Unassembled WGS sequence"/>
</dbReference>
<feature type="chain" id="PRO_5012758528" evidence="1">
    <location>
        <begin position="18"/>
        <end position="84"/>
    </location>
</feature>
<sequence>MAAYIYVILMVLYGVNTESVYEGERYIGDRLVHESEHVKIPYYFIRTSDVAFPKYNEDDGYIITAIDVIDNSHEGATAEIDYGG</sequence>
<evidence type="ECO:0000313" key="3">
    <source>
        <dbReference type="Proteomes" id="UP000007151"/>
    </source>
</evidence>
<dbReference type="AlphaFoldDB" id="A0A212EUV2"/>
<comment type="caution">
    <text evidence="2">The sequence shown here is derived from an EMBL/GenBank/DDBJ whole genome shotgun (WGS) entry which is preliminary data.</text>
</comment>
<feature type="non-terminal residue" evidence="2">
    <location>
        <position position="84"/>
    </location>
</feature>
<protein>
    <submittedName>
        <fullName evidence="2">Uncharacterized protein</fullName>
    </submittedName>
</protein>
<evidence type="ECO:0000256" key="1">
    <source>
        <dbReference type="SAM" id="SignalP"/>
    </source>
</evidence>
<reference evidence="2 3" key="1">
    <citation type="journal article" date="2011" name="Cell">
        <title>The monarch butterfly genome yields insights into long-distance migration.</title>
        <authorList>
            <person name="Zhan S."/>
            <person name="Merlin C."/>
            <person name="Boore J.L."/>
            <person name="Reppert S.M."/>
        </authorList>
    </citation>
    <scope>NUCLEOTIDE SEQUENCE [LARGE SCALE GENOMIC DNA]</scope>
    <source>
        <strain evidence="2">F-2</strain>
    </source>
</reference>
<dbReference type="KEGG" id="dpl:KGM_211553A"/>